<dbReference type="NCBIfam" id="TIGR02443">
    <property type="entry name" value="YheV family putative zinc ribbon protein"/>
    <property type="match status" value="1"/>
</dbReference>
<protein>
    <submittedName>
        <fullName evidence="1">YheV family putative metal-binding protein</fullName>
    </submittedName>
</protein>
<organism evidence="1 2">
    <name type="scientific">Martelella alba</name>
    <dbReference type="NCBI Taxonomy" id="2590451"/>
    <lineage>
        <taxon>Bacteria</taxon>
        <taxon>Pseudomonadati</taxon>
        <taxon>Pseudomonadota</taxon>
        <taxon>Alphaproteobacteria</taxon>
        <taxon>Hyphomicrobiales</taxon>
        <taxon>Aurantimonadaceae</taxon>
        <taxon>Martelella</taxon>
    </lineage>
</organism>
<reference evidence="1 2" key="1">
    <citation type="submission" date="2019-04" db="EMBL/GenBank/DDBJ databases">
        <authorList>
            <person name="Li M."/>
            <person name="Gao C."/>
        </authorList>
    </citation>
    <scope>NUCLEOTIDE SEQUENCE [LARGE SCALE GENOMIC DNA]</scope>
    <source>
        <strain evidence="1 2">BGMRC 2031</strain>
    </source>
</reference>
<dbReference type="InterPro" id="IPR012658">
    <property type="entry name" value="YheV"/>
</dbReference>
<dbReference type="Proteomes" id="UP000305202">
    <property type="component" value="Unassembled WGS sequence"/>
</dbReference>
<proteinExistence type="predicted"/>
<dbReference type="Pfam" id="PF09526">
    <property type="entry name" value="DUF2387"/>
    <property type="match status" value="1"/>
</dbReference>
<keyword evidence="2" id="KW-1185">Reference proteome</keyword>
<accession>A0ABY2SI02</accession>
<name>A0ABY2SI02_9HYPH</name>
<evidence type="ECO:0000313" key="1">
    <source>
        <dbReference type="EMBL" id="TKI04982.1"/>
    </source>
</evidence>
<dbReference type="RefSeq" id="WP_136991123.1">
    <property type="nucleotide sequence ID" value="NZ_SZPQ01000023.1"/>
</dbReference>
<evidence type="ECO:0000313" key="2">
    <source>
        <dbReference type="Proteomes" id="UP000305202"/>
    </source>
</evidence>
<dbReference type="EMBL" id="SZPQ01000023">
    <property type="protein sequence ID" value="TKI04982.1"/>
    <property type="molecule type" value="Genomic_DNA"/>
</dbReference>
<comment type="caution">
    <text evidence="1">The sequence shown here is derived from an EMBL/GenBank/DDBJ whole genome shotgun (WGS) entry which is preliminary data.</text>
</comment>
<sequence>MTVRRKRFIAGAVCPECQSRDTLAIWRDEQDEFDNVVCVQCGFTQRQTDKTITEKKPAPERIIGIFHPE</sequence>
<gene>
    <name evidence="1" type="ORF">FCN80_15745</name>
</gene>